<keyword evidence="3" id="KW-0547">Nucleotide-binding</keyword>
<dbReference type="InterPro" id="IPR027417">
    <property type="entry name" value="P-loop_NTPase"/>
</dbReference>
<dbReference type="GO" id="GO:0005524">
    <property type="term" value="F:ATP binding"/>
    <property type="evidence" value="ECO:0007669"/>
    <property type="project" value="UniProtKB-KW"/>
</dbReference>
<feature type="domain" description="ABC transporter" evidence="5">
    <location>
        <begin position="4"/>
        <end position="234"/>
    </location>
</feature>
<evidence type="ECO:0000256" key="2">
    <source>
        <dbReference type="ARBA" id="ARBA00022448"/>
    </source>
</evidence>
<reference evidence="6 7" key="1">
    <citation type="submission" date="2022-07" db="EMBL/GenBank/DDBJ databases">
        <authorList>
            <person name="Li W.-J."/>
            <person name="Deng Q.-Q."/>
        </authorList>
    </citation>
    <scope>NUCLEOTIDE SEQUENCE [LARGE SCALE GENOMIC DNA]</scope>
    <source>
        <strain evidence="6 7">SYSU M60028</strain>
    </source>
</reference>
<dbReference type="Gene3D" id="2.40.50.140">
    <property type="entry name" value="Nucleic acid-binding proteins"/>
    <property type="match status" value="1"/>
</dbReference>
<dbReference type="Pfam" id="PF00005">
    <property type="entry name" value="ABC_tran"/>
    <property type="match status" value="1"/>
</dbReference>
<protein>
    <submittedName>
        <fullName evidence="6">ABC transporter ATP-binding protein</fullName>
    </submittedName>
</protein>
<keyword evidence="2" id="KW-0813">Transport</keyword>
<evidence type="ECO:0000259" key="5">
    <source>
        <dbReference type="PROSITE" id="PS50893"/>
    </source>
</evidence>
<dbReference type="PROSITE" id="PS00211">
    <property type="entry name" value="ABC_TRANSPORTER_1"/>
    <property type="match status" value="1"/>
</dbReference>
<organism evidence="6 7">
    <name type="scientific">Alsobacter ponti</name>
    <dbReference type="NCBI Taxonomy" id="2962936"/>
    <lineage>
        <taxon>Bacteria</taxon>
        <taxon>Pseudomonadati</taxon>
        <taxon>Pseudomonadota</taxon>
        <taxon>Alphaproteobacteria</taxon>
        <taxon>Hyphomicrobiales</taxon>
        <taxon>Alsobacteraceae</taxon>
        <taxon>Alsobacter</taxon>
    </lineage>
</organism>
<dbReference type="InterPro" id="IPR003439">
    <property type="entry name" value="ABC_transporter-like_ATP-bd"/>
</dbReference>
<accession>A0ABT1L7W2</accession>
<comment type="similarity">
    <text evidence="1">Belongs to the ABC transporter superfamily.</text>
</comment>
<dbReference type="SMART" id="SM00382">
    <property type="entry name" value="AAA"/>
    <property type="match status" value="1"/>
</dbReference>
<keyword evidence="4 6" id="KW-0067">ATP-binding</keyword>
<comment type="caution">
    <text evidence="6">The sequence shown here is derived from an EMBL/GenBank/DDBJ whole genome shotgun (WGS) entry which is preliminary data.</text>
</comment>
<dbReference type="InterPro" id="IPR012340">
    <property type="entry name" value="NA-bd_OB-fold"/>
</dbReference>
<dbReference type="PANTHER" id="PTHR43875">
    <property type="entry name" value="MALTODEXTRIN IMPORT ATP-BINDING PROTEIN MSMX"/>
    <property type="match status" value="1"/>
</dbReference>
<dbReference type="RefSeq" id="WP_254738474.1">
    <property type="nucleotide sequence ID" value="NZ_JANCLU010000002.1"/>
</dbReference>
<dbReference type="Gene3D" id="2.40.50.100">
    <property type="match status" value="1"/>
</dbReference>
<dbReference type="InterPro" id="IPR047641">
    <property type="entry name" value="ABC_transpr_MalK/UgpC-like"/>
</dbReference>
<dbReference type="SUPFAM" id="SSF50331">
    <property type="entry name" value="MOP-like"/>
    <property type="match status" value="1"/>
</dbReference>
<evidence type="ECO:0000256" key="4">
    <source>
        <dbReference type="ARBA" id="ARBA00022840"/>
    </source>
</evidence>
<evidence type="ECO:0000313" key="6">
    <source>
        <dbReference type="EMBL" id="MCP8937464.1"/>
    </source>
</evidence>
<keyword evidence="7" id="KW-1185">Reference proteome</keyword>
<dbReference type="EMBL" id="JANCLU010000002">
    <property type="protein sequence ID" value="MCP8937464.1"/>
    <property type="molecule type" value="Genomic_DNA"/>
</dbReference>
<proteinExistence type="inferred from homology"/>
<dbReference type="CDD" id="cd03301">
    <property type="entry name" value="ABC_MalK_N"/>
    <property type="match status" value="1"/>
</dbReference>
<dbReference type="PANTHER" id="PTHR43875:SF14">
    <property type="entry name" value="ABC TRANSPORTER ATP-BINDING PROTEIN"/>
    <property type="match status" value="1"/>
</dbReference>
<dbReference type="Gene3D" id="3.40.50.300">
    <property type="entry name" value="P-loop containing nucleotide triphosphate hydrolases"/>
    <property type="match status" value="1"/>
</dbReference>
<sequence length="365" mass="39183">MARIDIHRLVKRFKGAAAVDGIDLEIRDREFLAIVGPSGCGKSTTLRLISGLEAPTSGAILFDGVDVTDLPADRRDVAMVFQSYALYPHMSVRDNLAFPLENMRLPAAEIASRVDRAAQMLAITPLLERRPRELSGGQRQRVALGRAMVRDAAVFLFDEPLSNLDARLRVTMRSELKRLHNEIRQTFVYVTHDQVEAMTMADRIAVMSDGRVQQLGTPEDIYYRPANRFVAEFMGTPAMNFLAGRAVVRDGRSALDLGASLGLVALGPANPATSADGALTLGVRPESLVLVSAGSGVLTGSVALIEPLHPDVFVTVDVGGQKVLVRASSADAPALGDTVGLRFEPGAIHLFDAQGERLPAPALAA</sequence>
<dbReference type="InterPro" id="IPR008995">
    <property type="entry name" value="Mo/tungstate-bd_C_term_dom"/>
</dbReference>
<dbReference type="InterPro" id="IPR003593">
    <property type="entry name" value="AAA+_ATPase"/>
</dbReference>
<dbReference type="Pfam" id="PF08402">
    <property type="entry name" value="TOBE_2"/>
    <property type="match status" value="1"/>
</dbReference>
<gene>
    <name evidence="6" type="ORF">NK718_02965</name>
</gene>
<evidence type="ECO:0000256" key="1">
    <source>
        <dbReference type="ARBA" id="ARBA00005417"/>
    </source>
</evidence>
<name>A0ABT1L7W2_9HYPH</name>
<dbReference type="InterPro" id="IPR015855">
    <property type="entry name" value="ABC_transpr_MalK-like"/>
</dbReference>
<evidence type="ECO:0000256" key="3">
    <source>
        <dbReference type="ARBA" id="ARBA00022741"/>
    </source>
</evidence>
<evidence type="ECO:0000313" key="7">
    <source>
        <dbReference type="Proteomes" id="UP001205890"/>
    </source>
</evidence>
<dbReference type="Proteomes" id="UP001205890">
    <property type="component" value="Unassembled WGS sequence"/>
</dbReference>
<dbReference type="SUPFAM" id="SSF52540">
    <property type="entry name" value="P-loop containing nucleoside triphosphate hydrolases"/>
    <property type="match status" value="1"/>
</dbReference>
<dbReference type="InterPro" id="IPR017871">
    <property type="entry name" value="ABC_transporter-like_CS"/>
</dbReference>
<dbReference type="PROSITE" id="PS50893">
    <property type="entry name" value="ABC_TRANSPORTER_2"/>
    <property type="match status" value="1"/>
</dbReference>
<dbReference type="InterPro" id="IPR013611">
    <property type="entry name" value="Transp-assoc_OB_typ2"/>
</dbReference>